<keyword evidence="1" id="KW-0862">Zinc</keyword>
<accession>A0A2J8A5D8</accession>
<dbReference type="InterPro" id="IPR001878">
    <property type="entry name" value="Znf_CCHC"/>
</dbReference>
<keyword evidence="1" id="KW-0479">Metal-binding</keyword>
<dbReference type="Proteomes" id="UP000236333">
    <property type="component" value="Unassembled WGS sequence"/>
</dbReference>
<dbReference type="SMART" id="SM00343">
    <property type="entry name" value="ZnF_C2HC"/>
    <property type="match status" value="1"/>
</dbReference>
<proteinExistence type="predicted"/>
<feature type="compositionally biased region" description="Acidic residues" evidence="2">
    <location>
        <begin position="1"/>
        <end position="12"/>
    </location>
</feature>
<feature type="compositionally biased region" description="Low complexity" evidence="2">
    <location>
        <begin position="133"/>
        <end position="144"/>
    </location>
</feature>
<feature type="region of interest" description="Disordered" evidence="2">
    <location>
        <begin position="474"/>
        <end position="545"/>
    </location>
</feature>
<organism evidence="4 5">
    <name type="scientific">Tetrabaena socialis</name>
    <dbReference type="NCBI Taxonomy" id="47790"/>
    <lineage>
        <taxon>Eukaryota</taxon>
        <taxon>Viridiplantae</taxon>
        <taxon>Chlorophyta</taxon>
        <taxon>core chlorophytes</taxon>
        <taxon>Chlorophyceae</taxon>
        <taxon>CS clade</taxon>
        <taxon>Chlamydomonadales</taxon>
        <taxon>Tetrabaenaceae</taxon>
        <taxon>Tetrabaena</taxon>
    </lineage>
</organism>
<dbReference type="InterPro" id="IPR036875">
    <property type="entry name" value="Znf_CCHC_sf"/>
</dbReference>
<feature type="compositionally biased region" description="Acidic residues" evidence="2">
    <location>
        <begin position="487"/>
        <end position="519"/>
    </location>
</feature>
<feature type="compositionally biased region" description="Low complexity" evidence="2">
    <location>
        <begin position="1175"/>
        <end position="1201"/>
    </location>
</feature>
<evidence type="ECO:0000259" key="3">
    <source>
        <dbReference type="PROSITE" id="PS50158"/>
    </source>
</evidence>
<feature type="region of interest" description="Disordered" evidence="2">
    <location>
        <begin position="1125"/>
        <end position="1201"/>
    </location>
</feature>
<comment type="caution">
    <text evidence="4">The sequence shown here is derived from an EMBL/GenBank/DDBJ whole genome shotgun (WGS) entry which is preliminary data.</text>
</comment>
<feature type="region of interest" description="Disordered" evidence="2">
    <location>
        <begin position="642"/>
        <end position="669"/>
    </location>
</feature>
<evidence type="ECO:0000313" key="4">
    <source>
        <dbReference type="EMBL" id="PNH07734.1"/>
    </source>
</evidence>
<reference evidence="4 5" key="1">
    <citation type="journal article" date="2017" name="Mol. Biol. Evol.">
        <title>The 4-celled Tetrabaena socialis nuclear genome reveals the essential components for genetic control of cell number at the origin of multicellularity in the volvocine lineage.</title>
        <authorList>
            <person name="Featherston J."/>
            <person name="Arakaki Y."/>
            <person name="Hanschen E.R."/>
            <person name="Ferris P.J."/>
            <person name="Michod R.E."/>
            <person name="Olson B.J.S.C."/>
            <person name="Nozaki H."/>
            <person name="Durand P.M."/>
        </authorList>
    </citation>
    <scope>NUCLEOTIDE SEQUENCE [LARGE SCALE GENOMIC DNA]</scope>
    <source>
        <strain evidence="4 5">NIES-571</strain>
    </source>
</reference>
<feature type="compositionally biased region" description="Gly residues" evidence="2">
    <location>
        <begin position="978"/>
        <end position="999"/>
    </location>
</feature>
<feature type="compositionally biased region" description="Gly residues" evidence="2">
    <location>
        <begin position="895"/>
        <end position="904"/>
    </location>
</feature>
<feature type="domain" description="CCHC-type" evidence="3">
    <location>
        <begin position="1303"/>
        <end position="1318"/>
    </location>
</feature>
<feature type="compositionally biased region" description="Acidic residues" evidence="2">
    <location>
        <begin position="657"/>
        <end position="667"/>
    </location>
</feature>
<gene>
    <name evidence="4" type="ORF">TSOC_005763</name>
</gene>
<keyword evidence="1" id="KW-0863">Zinc-finger</keyword>
<evidence type="ECO:0000256" key="1">
    <source>
        <dbReference type="PROSITE-ProRule" id="PRU00047"/>
    </source>
</evidence>
<name>A0A2J8A5D8_9CHLO</name>
<evidence type="ECO:0000256" key="2">
    <source>
        <dbReference type="SAM" id="MobiDB-lite"/>
    </source>
</evidence>
<feature type="compositionally biased region" description="Gly residues" evidence="2">
    <location>
        <begin position="911"/>
        <end position="923"/>
    </location>
</feature>
<feature type="region of interest" description="Disordered" evidence="2">
    <location>
        <begin position="826"/>
        <end position="1002"/>
    </location>
</feature>
<feature type="region of interest" description="Disordered" evidence="2">
    <location>
        <begin position="1231"/>
        <end position="1250"/>
    </location>
</feature>
<dbReference type="PROSITE" id="PS50158">
    <property type="entry name" value="ZF_CCHC"/>
    <property type="match status" value="1"/>
</dbReference>
<feature type="region of interest" description="Disordered" evidence="2">
    <location>
        <begin position="1260"/>
        <end position="1291"/>
    </location>
</feature>
<evidence type="ECO:0000313" key="5">
    <source>
        <dbReference type="Proteomes" id="UP000236333"/>
    </source>
</evidence>
<dbReference type="SUPFAM" id="SSF57756">
    <property type="entry name" value="Retrovirus zinc finger-like domains"/>
    <property type="match status" value="1"/>
</dbReference>
<dbReference type="GO" id="GO:0008270">
    <property type="term" value="F:zinc ion binding"/>
    <property type="evidence" value="ECO:0007669"/>
    <property type="project" value="UniProtKB-KW"/>
</dbReference>
<feature type="compositionally biased region" description="Gly residues" evidence="2">
    <location>
        <begin position="411"/>
        <end position="429"/>
    </location>
</feature>
<keyword evidence="5" id="KW-1185">Reference proteome</keyword>
<feature type="compositionally biased region" description="Low complexity" evidence="2">
    <location>
        <begin position="283"/>
        <end position="292"/>
    </location>
</feature>
<protein>
    <recommendedName>
        <fullName evidence="3">CCHC-type domain-containing protein</fullName>
    </recommendedName>
</protein>
<dbReference type="OrthoDB" id="552143at2759"/>
<dbReference type="EMBL" id="PGGS01000164">
    <property type="protein sequence ID" value="PNH07734.1"/>
    <property type="molecule type" value="Genomic_DNA"/>
</dbReference>
<feature type="region of interest" description="Disordered" evidence="2">
    <location>
        <begin position="1"/>
        <end position="430"/>
    </location>
</feature>
<dbReference type="Gene3D" id="4.10.60.10">
    <property type="entry name" value="Zinc finger, CCHC-type"/>
    <property type="match status" value="1"/>
</dbReference>
<feature type="compositionally biased region" description="Gly residues" evidence="2">
    <location>
        <begin position="293"/>
        <end position="305"/>
    </location>
</feature>
<feature type="compositionally biased region" description="Basic residues" evidence="2">
    <location>
        <begin position="924"/>
        <end position="934"/>
    </location>
</feature>
<feature type="compositionally biased region" description="Acidic residues" evidence="2">
    <location>
        <begin position="828"/>
        <end position="877"/>
    </location>
</feature>
<dbReference type="GO" id="GO:0003676">
    <property type="term" value="F:nucleic acid binding"/>
    <property type="evidence" value="ECO:0007669"/>
    <property type="project" value="InterPro"/>
</dbReference>
<sequence length="1323" mass="134302">MMIPEADEEFDAESQPHMHGPGTAARTAEQPANSPEATELGADRCPSGAGPSTRPLQMPVQAAAQPQEHLDQPPRPSPGQQQGLGGDTDSDDDKVLLPPSKRRRLPCPNVGGHGAATGVTSGDEGAGTGANGAAGKEPRTPAAASRRKSAKAAAAQGQSQPGGGGGRPRRKTAVPERYRGGGADAGEAEDSEDRNPAGGGAAAAPAAEGGAGVGSDVLAAPVVRRREPVAGRGSDSDTGNADAAAPPGVATPPRSCKRRASQGDEGADAGRPRSNGRRRRLCRVSLVPRAGPGLDGGSGGAGGGEGELEDSDADADGAAAAVGAGGTGNAGPDEPAGRGTRRRACQPRAALSPWVLRRRVQQRLQSATKGVGPINLAGSDDDAADGGDGRDDAADSGDGEPGLHGAFGAAGAHGTGAYGTGACGDGGGAGRRRVRQLMHPGLLPGGEAGADVEVAALLGGGGAVTRSHQAGVAAAGAARGGGNDGEGSPDEGESDDDSFIDDGPLQEEEGSASDEEDVEAEARRGGKKRQRQPGEAAGAVGGGGVGLGPPVPIAGHIDPDPLNNFRTWLIGLLAELLGLRLGAEGDDPKEKEQLRLNRSAAARSSTVSFHWVTADNKLGLRRLLQRYPGMLIGGRPPWKHYGGRGGAAAREDALGGGEEEEEDSDTDEERRRCSICQRRDHWLHPLQLLGAPVDVGDRRDADAAPPPLLWAGSHCCDRVLLYHALCHLKERLRSALKKRLKHVLRWRLHAYDSRPPGGEAFMLPNSVREAAFKWVMDNDDKFLTAMWCRYKDLVDAATALSFTENKRKRVRPGYRVAKAIRKLHDSVDGAESDIEGVPQVEEEEGEEEEGQEEEEEGEEGEEDEGGTEEEEEGEDGNAAEAEGGGKEEKTSGSVGARGCGGGGDGDNDSGDTGGGGGGGGGGHPSRRRRCRRSRVVSEDGEDASEQGRAGLLGGGGGRPSRRRRCRRSRVVSEDGEDGGGQGRAGLPNGCGSGGGGGHTRGAAAAAHCRTSPVAGGSPAEEHAACFSGGCASPLAGGSGQPTGALEGAANWRCADAAAEAAAKAAAAAVARVTSAIAQAVAAADVAKHAAAAAGWPPPASSGGSLQATLAGLLGPLHHMLGLQPPLQSCSTPAPGALAQHPGEGPAAMEAPSGTTPGQPMQPLWPQSDYPREEPAPQQQQPAAALPLAQAATSAAAAHTPADQAAPIALPQPQPTQAFGVPALQPTQLYGPLGAVQNGGGGGGGTPGLAQRLNGMSAAAVAQGQVQQLRPEAAQPTPSPSQQQPPRAGVDAHVKPWNIKGNECFRCGQLGHWASYCPNPRRQW</sequence>
<feature type="compositionally biased region" description="Basic residues" evidence="2">
    <location>
        <begin position="959"/>
        <end position="969"/>
    </location>
</feature>
<dbReference type="Pfam" id="PF00098">
    <property type="entry name" value="zf-CCHC"/>
    <property type="match status" value="1"/>
</dbReference>
<feature type="compositionally biased region" description="Gly residues" evidence="2">
    <location>
        <begin position="1236"/>
        <end position="1246"/>
    </location>
</feature>
<feature type="compositionally biased region" description="Acidic residues" evidence="2">
    <location>
        <begin position="306"/>
        <end position="315"/>
    </location>
</feature>